<dbReference type="OrthoDB" id="671652at2759"/>
<protein>
    <submittedName>
        <fullName evidence="2">Uncharacterized protein</fullName>
    </submittedName>
</protein>
<reference evidence="2" key="1">
    <citation type="submission" date="2018-08" db="EMBL/GenBank/DDBJ databases">
        <authorList>
            <person name="Rossello M."/>
        </authorList>
    </citation>
    <scope>NUCLEOTIDE SEQUENCE [LARGE SCALE GENOMIC DNA]</scope>
    <source>
        <strain evidence="2">cv. Chinese Spring</strain>
    </source>
</reference>
<dbReference type="EnsemblPlants" id="TraesCS7D02G378100.1">
    <property type="protein sequence ID" value="TraesCS7D02G378100.1"/>
    <property type="gene ID" value="TraesCS7D02G378100"/>
</dbReference>
<feature type="region of interest" description="Disordered" evidence="1">
    <location>
        <begin position="90"/>
        <end position="132"/>
    </location>
</feature>
<dbReference type="Gramene" id="TraesCLE_scaffold_067832_01G000100.1">
    <property type="protein sequence ID" value="TraesCLE_scaffold_067832_01G000100.1"/>
    <property type="gene ID" value="TraesCLE_scaffold_067832_01G000100"/>
</dbReference>
<dbReference type="STRING" id="4565.A0A3B6TNJ3"/>
<reference evidence="2" key="2">
    <citation type="submission" date="2018-10" db="UniProtKB">
        <authorList>
            <consortium name="EnsemblPlants"/>
        </authorList>
    </citation>
    <scope>IDENTIFICATION</scope>
</reference>
<sequence>MKKIGGGKSLEAPFHSVYHTTAPTSPLRSGPSLLLLSTSFSPSPVPGKCQKARRRQAPAFGEWNYCHGYDEPPAERYAKEPEDCSDVWFKYSPPPRKPAPKKTRSDVAREKQGRRAGALEGGGLARATSRAASASRVVRPVDEDLYQVPPPELASRHYRPRRVRTNSKWSGFKFCSPQYGSNFEVELTSLWLDDAFLQKRSLWIECLGLNSCVA</sequence>
<evidence type="ECO:0000256" key="1">
    <source>
        <dbReference type="SAM" id="MobiDB-lite"/>
    </source>
</evidence>
<accession>A0A3B6TNJ3</accession>
<evidence type="ECO:0000313" key="3">
    <source>
        <dbReference type="Proteomes" id="UP000019116"/>
    </source>
</evidence>
<proteinExistence type="predicted"/>
<evidence type="ECO:0000313" key="2">
    <source>
        <dbReference type="EnsemblPlants" id="TraesCS7D02G378100.1"/>
    </source>
</evidence>
<dbReference type="Gramene" id="TraesROB_scaffold_017705_01G000100.1">
    <property type="protein sequence ID" value="TraesROB_scaffold_017705_01G000100.1"/>
    <property type="gene ID" value="TraesROB_scaffold_017705_01G000100"/>
</dbReference>
<feature type="compositionally biased region" description="Basic and acidic residues" evidence="1">
    <location>
        <begin position="103"/>
        <end position="113"/>
    </location>
</feature>
<dbReference type="AlphaFoldDB" id="A0A3B6TNJ3"/>
<dbReference type="OMA" id="PGKCQKA"/>
<organism evidence="2">
    <name type="scientific">Triticum aestivum</name>
    <name type="common">Wheat</name>
    <dbReference type="NCBI Taxonomy" id="4565"/>
    <lineage>
        <taxon>Eukaryota</taxon>
        <taxon>Viridiplantae</taxon>
        <taxon>Streptophyta</taxon>
        <taxon>Embryophyta</taxon>
        <taxon>Tracheophyta</taxon>
        <taxon>Spermatophyta</taxon>
        <taxon>Magnoliopsida</taxon>
        <taxon>Liliopsida</taxon>
        <taxon>Poales</taxon>
        <taxon>Poaceae</taxon>
        <taxon>BOP clade</taxon>
        <taxon>Pooideae</taxon>
        <taxon>Triticodae</taxon>
        <taxon>Triticeae</taxon>
        <taxon>Triticinae</taxon>
        <taxon>Triticum</taxon>
    </lineage>
</organism>
<dbReference type="Gramene" id="TraesWEE_scaffold_096489_01G000100.1">
    <property type="protein sequence ID" value="TraesWEE_scaffold_096489_01G000100.1"/>
    <property type="gene ID" value="TraesWEE_scaffold_096489_01G000100"/>
</dbReference>
<dbReference type="PANTHER" id="PTHR33699:SF14">
    <property type="entry name" value="RIN4 PATHOGENIC TYPE III EFFECTOR AVIRULENCE FACTOR AVR CLEAVAGE SITE DOMAIN-CONTAINING PROTEIN"/>
    <property type="match status" value="1"/>
</dbReference>
<dbReference type="Gramene" id="TraesRN7D0100914400.1">
    <property type="protein sequence ID" value="TraesRN7D0100914400.1"/>
    <property type="gene ID" value="TraesRN7D0100914400"/>
</dbReference>
<dbReference type="Proteomes" id="UP000019116">
    <property type="component" value="Chromosome 7D"/>
</dbReference>
<name>A0A3B6TNJ3_WHEAT</name>
<dbReference type="Gramene" id="TraesCAD_scaffold_018427_01G000200.1">
    <property type="protein sequence ID" value="TraesCAD_scaffold_018427_01G000200.1"/>
    <property type="gene ID" value="TraesCAD_scaffold_018427_01G000200"/>
</dbReference>
<dbReference type="Gramene" id="TraesCS7D03G0889700.1">
    <property type="protein sequence ID" value="TraesCS7D03G0889700.1.CDS"/>
    <property type="gene ID" value="TraesCS7D03G0889700"/>
</dbReference>
<dbReference type="Gramene" id="TraesCS7D02G378100.1">
    <property type="protein sequence ID" value="TraesCS7D02G378100.1"/>
    <property type="gene ID" value="TraesCS7D02G378100"/>
</dbReference>
<dbReference type="PANTHER" id="PTHR33699">
    <property type="entry name" value="EXPRESSED PROTEIN"/>
    <property type="match status" value="1"/>
</dbReference>
<keyword evidence="3" id="KW-1185">Reference proteome</keyword>